<dbReference type="Pfam" id="PF02924">
    <property type="entry name" value="HDPD"/>
    <property type="match status" value="1"/>
</dbReference>
<name>A0ABV2ACV1_9GAMM</name>
<gene>
    <name evidence="1" type="ORF">ABSH63_13755</name>
</gene>
<dbReference type="InterPro" id="IPR004195">
    <property type="entry name" value="Head_decoration_D"/>
</dbReference>
<comment type="caution">
    <text evidence="1">The sequence shown here is derived from an EMBL/GenBank/DDBJ whole genome shotgun (WGS) entry which is preliminary data.</text>
</comment>
<proteinExistence type="predicted"/>
<sequence>MPAITEGLNLGDLLKYEAPNLYSRDQVTVGAGQNLPLGAVVGLVTATGKAKRLDPSATDGSQVAAGVLMQDVDATLIDREDGLMLARHAIVADHALVWPAAITASEKQAAIAQLKSLGILVRKGV</sequence>
<accession>A0ABV2ACV1</accession>
<protein>
    <submittedName>
        <fullName evidence="1">Head decoration protein</fullName>
    </submittedName>
</protein>
<dbReference type="Proteomes" id="UP001465331">
    <property type="component" value="Unassembled WGS sequence"/>
</dbReference>
<reference evidence="1 2" key="1">
    <citation type="submission" date="2024-06" db="EMBL/GenBank/DDBJ databases">
        <authorList>
            <person name="Li Z."/>
            <person name="Jiang Y."/>
        </authorList>
    </citation>
    <scope>NUCLEOTIDE SEQUENCE [LARGE SCALE GENOMIC DNA]</scope>
    <source>
        <strain evidence="1 2">HSW-8</strain>
    </source>
</reference>
<organism evidence="1 2">
    <name type="scientific">Sinimarinibacterium thermocellulolyticum</name>
    <dbReference type="NCBI Taxonomy" id="3170016"/>
    <lineage>
        <taxon>Bacteria</taxon>
        <taxon>Pseudomonadati</taxon>
        <taxon>Pseudomonadota</taxon>
        <taxon>Gammaproteobacteria</taxon>
        <taxon>Nevskiales</taxon>
        <taxon>Nevskiaceae</taxon>
        <taxon>Sinimarinibacterium</taxon>
    </lineage>
</organism>
<dbReference type="Gene3D" id="2.40.300.10">
    <property type="entry name" value="Head decoration protein D"/>
    <property type="match status" value="1"/>
</dbReference>
<keyword evidence="2" id="KW-1185">Reference proteome</keyword>
<dbReference type="RefSeq" id="WP_147654017.1">
    <property type="nucleotide sequence ID" value="NZ_JBEPIJ010000020.1"/>
</dbReference>
<evidence type="ECO:0000313" key="2">
    <source>
        <dbReference type="Proteomes" id="UP001465331"/>
    </source>
</evidence>
<dbReference type="EMBL" id="JBEPIJ010000020">
    <property type="protein sequence ID" value="MES0875063.1"/>
    <property type="molecule type" value="Genomic_DNA"/>
</dbReference>
<evidence type="ECO:0000313" key="1">
    <source>
        <dbReference type="EMBL" id="MES0875063.1"/>
    </source>
</evidence>